<dbReference type="NCBIfam" id="TIGR03696">
    <property type="entry name" value="Rhs_assc_core"/>
    <property type="match status" value="1"/>
</dbReference>
<evidence type="ECO:0000313" key="2">
    <source>
        <dbReference type="EMBL" id="ARU57351.1"/>
    </source>
</evidence>
<accession>A0A1Y0IA63</accession>
<dbReference type="Gene3D" id="2.180.10.10">
    <property type="entry name" value="RHS repeat-associated core"/>
    <property type="match status" value="1"/>
</dbReference>
<dbReference type="PANTHER" id="PTHR32305">
    <property type="match status" value="1"/>
</dbReference>
<dbReference type="EMBL" id="CP021425">
    <property type="protein sequence ID" value="ARU57351.1"/>
    <property type="molecule type" value="Genomic_DNA"/>
</dbReference>
<name>A0A1Y0IA63_9GAMM</name>
<dbReference type="Gene3D" id="3.90.70.10">
    <property type="entry name" value="Cysteine proteinases"/>
    <property type="match status" value="1"/>
</dbReference>
<dbReference type="AlphaFoldDB" id="A0A1Y0IA63"/>
<dbReference type="PANTHER" id="PTHR32305:SF17">
    <property type="entry name" value="TRNA NUCLEASE WAPA"/>
    <property type="match status" value="1"/>
</dbReference>
<feature type="domain" description="Peptidase C39-like" evidence="1">
    <location>
        <begin position="367"/>
        <end position="481"/>
    </location>
</feature>
<dbReference type="RefSeq" id="WP_087462253.1">
    <property type="nucleotide sequence ID" value="NZ_CP021425.1"/>
</dbReference>
<dbReference type="InterPro" id="IPR039564">
    <property type="entry name" value="Peptidase_C39-like"/>
</dbReference>
<protein>
    <recommendedName>
        <fullName evidence="1">Peptidase C39-like domain-containing protein</fullName>
    </recommendedName>
</protein>
<evidence type="ECO:0000259" key="1">
    <source>
        <dbReference type="Pfam" id="PF13529"/>
    </source>
</evidence>
<organism evidence="2 3">
    <name type="scientific">Oleiphilus messinensis</name>
    <dbReference type="NCBI Taxonomy" id="141451"/>
    <lineage>
        <taxon>Bacteria</taxon>
        <taxon>Pseudomonadati</taxon>
        <taxon>Pseudomonadota</taxon>
        <taxon>Gammaproteobacteria</taxon>
        <taxon>Oceanospirillales</taxon>
        <taxon>Oleiphilaceae</taxon>
        <taxon>Oleiphilus</taxon>
    </lineage>
</organism>
<evidence type="ECO:0000313" key="3">
    <source>
        <dbReference type="Proteomes" id="UP000196027"/>
    </source>
</evidence>
<sequence>MQIDYSSFNKPTRISRGDEFINFRYGPDRARYFKETDDGEKTYYIGGIFEVVENADSSFEKLFVGDFLQVSRKPVNSQSNNQESYLHRDHLGSITLTTREIGIAPTASPIVEPTLKKIYRVKANDSEPTLPENNTVAAAHPWYEPVISIARYSPFGRKFEASDPGYFQNRGYTGHEHLDLEEFIHMNGRVYDPVVGRFLSPDPIIQDPYNSQNYNRYSYVLNNPLSATDPTGYLVESSLIDLVMANASNYDYNAHNAGSGWSIDGLEFNYTYAQETRSIDLLSPSHDFLMDVRSNNADFFNNNPLADSTLGGLYVTAALILPASSAEGALAAMPPLKNAGKAYKNVSEAIGSSSLFNSFGELRRNTNLPLLNQGNAPTCGPTSCGMVLDTLLPGRNVTELAGLTGASNRVVRIDELARTLSANGLDATFNRRLTIDALSRATSGQNPAIVAIRTPQGGHAVVVDGITRRQGQDVVAIRDPHGRAYFQTLDAFKEVFLGQGVTIK</sequence>
<gene>
    <name evidence="2" type="ORF">OLMES_3311</name>
</gene>
<dbReference type="Proteomes" id="UP000196027">
    <property type="component" value="Chromosome"/>
</dbReference>
<reference evidence="2 3" key="1">
    <citation type="submission" date="2017-05" db="EMBL/GenBank/DDBJ databases">
        <title>Genomic insights into alkan degradation activity of Oleiphilus messinensis.</title>
        <authorList>
            <person name="Kozyavkin S.A."/>
            <person name="Slesarev A.I."/>
            <person name="Golyshin P.N."/>
            <person name="Korzhenkov A."/>
            <person name="Golyshina O.N."/>
            <person name="Toshchakov S.V."/>
        </authorList>
    </citation>
    <scope>NUCLEOTIDE SEQUENCE [LARGE SCALE GENOMIC DNA]</scope>
    <source>
        <strain evidence="2 3">ME102</strain>
    </source>
</reference>
<dbReference type="InterPro" id="IPR022385">
    <property type="entry name" value="Rhs_assc_core"/>
</dbReference>
<dbReference type="KEGG" id="ome:OLMES_3311"/>
<dbReference type="Pfam" id="PF13529">
    <property type="entry name" value="Peptidase_C39_2"/>
    <property type="match status" value="1"/>
</dbReference>
<dbReference type="InterPro" id="IPR050708">
    <property type="entry name" value="T6SS_VgrG/RHS"/>
</dbReference>
<keyword evidence="3" id="KW-1185">Reference proteome</keyword>
<proteinExistence type="predicted"/>